<keyword evidence="2" id="KW-0808">Transferase</keyword>
<sequence length="542" mass="57656">MSGTEEILRLTVAALMSRSGERQGDLAAGLGLSQAQVSRKQSGSAHWSLEDVDLLAAHYGLATLDLLAGPVHAVDVLQGTARSLRPDAPATPPVPPTPPVRQASAPAETVVREPTGPCVLCSQPALDELDGFPQHLSAEECAAAVAAASPTAETPTAAPTEPASAESAPFEPAAIEPAPAESTPAESAPIAETPVPPAAVTETVPTPEAPEASASAGASRRGAPAYASGTLIEQIADRVHEVLAEHEGDAGAAQAALIKTAIPDVMALLKASRVGGRYEHSEFPPTQDILRKKSQKGADEIWEGRPKWRNAALFSAAKKGERIEVTALDMNAAYLSALKAWLPIGRLQEDTSGVHDPKKAGVHLITPADWDHPELPNPLGNRMEPGELWVTESTLRLLVDCARQGLADAPVIHRSLVSGATEGLLEKLRRALAETRRTALAEGDELTVAYVKAMYSKFVSTIGESSANREIRRPDWMHIIRSKAFANLWMKAHKAHRAGLRVVEISGTDELHVTGDWRAVFQEGRDLNEVKEKDTYILGGKR</sequence>
<dbReference type="Proteomes" id="UP001611339">
    <property type="component" value="Unassembled WGS sequence"/>
</dbReference>
<protein>
    <submittedName>
        <fullName evidence="2">Acyltransferase</fullName>
    </submittedName>
</protein>
<organism evidence="2 3">
    <name type="scientific">Streptomyces litmocidini</name>
    <dbReference type="NCBI Taxonomy" id="67318"/>
    <lineage>
        <taxon>Bacteria</taxon>
        <taxon>Bacillati</taxon>
        <taxon>Actinomycetota</taxon>
        <taxon>Actinomycetes</taxon>
        <taxon>Kitasatosporales</taxon>
        <taxon>Streptomycetaceae</taxon>
        <taxon>Streptomyces</taxon>
    </lineage>
</organism>
<keyword evidence="2" id="KW-0012">Acyltransferase</keyword>
<feature type="region of interest" description="Disordered" evidence="1">
    <location>
        <begin position="197"/>
        <end position="221"/>
    </location>
</feature>
<dbReference type="InterPro" id="IPR010982">
    <property type="entry name" value="Lambda_DNA-bd_dom_sf"/>
</dbReference>
<keyword evidence="3" id="KW-1185">Reference proteome</keyword>
<reference evidence="2 3" key="1">
    <citation type="submission" date="2024-10" db="EMBL/GenBank/DDBJ databases">
        <title>The Natural Products Discovery Center: Release of the First 8490 Sequenced Strains for Exploring Actinobacteria Biosynthetic Diversity.</title>
        <authorList>
            <person name="Kalkreuter E."/>
            <person name="Kautsar S.A."/>
            <person name="Yang D."/>
            <person name="Bader C.D."/>
            <person name="Teijaro C.N."/>
            <person name="Fluegel L."/>
            <person name="Davis C.M."/>
            <person name="Simpson J.R."/>
            <person name="Lauterbach L."/>
            <person name="Steele A.D."/>
            <person name="Gui C."/>
            <person name="Meng S."/>
            <person name="Li G."/>
            <person name="Viehrig K."/>
            <person name="Ye F."/>
            <person name="Su P."/>
            <person name="Kiefer A.F."/>
            <person name="Nichols A."/>
            <person name="Cepeda A.J."/>
            <person name="Yan W."/>
            <person name="Fan B."/>
            <person name="Jiang Y."/>
            <person name="Adhikari A."/>
            <person name="Zheng C.-J."/>
            <person name="Schuster L."/>
            <person name="Cowan T.M."/>
            <person name="Smanski M.J."/>
            <person name="Chevrette M.G."/>
            <person name="De Carvalho L.P.S."/>
            <person name="Shen B."/>
        </authorList>
    </citation>
    <scope>NUCLEOTIDE SEQUENCE [LARGE SCALE GENOMIC DNA]</scope>
    <source>
        <strain evidence="2 3">NPDC020602</strain>
    </source>
</reference>
<feature type="compositionally biased region" description="Pro residues" evidence="1">
    <location>
        <begin position="89"/>
        <end position="99"/>
    </location>
</feature>
<name>A0ABW7TZA4_9ACTN</name>
<dbReference type="EMBL" id="JBIRUI010000001">
    <property type="protein sequence ID" value="MFI1712531.1"/>
    <property type="molecule type" value="Genomic_DNA"/>
</dbReference>
<accession>A0ABW7TZA4</accession>
<dbReference type="SUPFAM" id="SSF47413">
    <property type="entry name" value="lambda repressor-like DNA-binding domains"/>
    <property type="match status" value="1"/>
</dbReference>
<evidence type="ECO:0000313" key="3">
    <source>
        <dbReference type="Proteomes" id="UP001611339"/>
    </source>
</evidence>
<dbReference type="GO" id="GO:0016746">
    <property type="term" value="F:acyltransferase activity"/>
    <property type="evidence" value="ECO:0007669"/>
    <property type="project" value="UniProtKB-KW"/>
</dbReference>
<comment type="caution">
    <text evidence="2">The sequence shown here is derived from an EMBL/GenBank/DDBJ whole genome shotgun (WGS) entry which is preliminary data.</text>
</comment>
<proteinExistence type="predicted"/>
<gene>
    <name evidence="2" type="ORF">ACH407_02940</name>
</gene>
<evidence type="ECO:0000313" key="2">
    <source>
        <dbReference type="EMBL" id="MFI1712531.1"/>
    </source>
</evidence>
<feature type="region of interest" description="Disordered" evidence="1">
    <location>
        <begin position="83"/>
        <end position="105"/>
    </location>
</feature>
<evidence type="ECO:0000256" key="1">
    <source>
        <dbReference type="SAM" id="MobiDB-lite"/>
    </source>
</evidence>
<dbReference type="RefSeq" id="WP_398706875.1">
    <property type="nucleotide sequence ID" value="NZ_JBIRUI010000001.1"/>
</dbReference>